<dbReference type="Proteomes" id="UP001138757">
    <property type="component" value="Unassembled WGS sequence"/>
</dbReference>
<dbReference type="AlphaFoldDB" id="A0A9X1DAI9"/>
<dbReference type="InterPro" id="IPR000182">
    <property type="entry name" value="GNAT_dom"/>
</dbReference>
<dbReference type="EMBL" id="JAHGAW010000003">
    <property type="protein sequence ID" value="MBT2186412.1"/>
    <property type="molecule type" value="Genomic_DNA"/>
</dbReference>
<dbReference type="Pfam" id="PF00583">
    <property type="entry name" value="Acetyltransf_1"/>
    <property type="match status" value="1"/>
</dbReference>
<evidence type="ECO:0000313" key="2">
    <source>
        <dbReference type="EMBL" id="MBT2186412.1"/>
    </source>
</evidence>
<dbReference type="Gene3D" id="3.40.630.30">
    <property type="match status" value="1"/>
</dbReference>
<accession>A0A9X1DAI9</accession>
<evidence type="ECO:0000259" key="1">
    <source>
        <dbReference type="PROSITE" id="PS51186"/>
    </source>
</evidence>
<dbReference type="InterPro" id="IPR016181">
    <property type="entry name" value="Acyl_CoA_acyltransferase"/>
</dbReference>
<keyword evidence="2" id="KW-0808">Transferase</keyword>
<dbReference type="PANTHER" id="PTHR43305:SF1">
    <property type="entry name" value="FAMILY N-ACETYLTRANSFERASE, PUTATIVE (AFU_ORTHOLOGUE AFUA_2G01380)-RELATED"/>
    <property type="match status" value="1"/>
</dbReference>
<dbReference type="PANTHER" id="PTHR43305">
    <property type="entry name" value="FAMILY N-ACETYLTRANSFERASE, PUTATIVE (AFU_ORTHOLOGUE AFUA_2G01380)-RELATED"/>
    <property type="match status" value="1"/>
</dbReference>
<comment type="caution">
    <text evidence="2">The sequence shown here is derived from an EMBL/GenBank/DDBJ whole genome shotgun (WGS) entry which is preliminary data.</text>
</comment>
<reference evidence="2" key="1">
    <citation type="submission" date="2021-05" db="EMBL/GenBank/DDBJ databases">
        <title>Genome of Sphingobium sp. strain.</title>
        <authorList>
            <person name="Fan R."/>
        </authorList>
    </citation>
    <scope>NUCLEOTIDE SEQUENCE</scope>
    <source>
        <strain evidence="2">H33</strain>
    </source>
</reference>
<protein>
    <submittedName>
        <fullName evidence="2">GNAT family N-acetyltransferase</fullName>
        <ecNumber evidence="2">2.3.1.-</ecNumber>
    </submittedName>
</protein>
<keyword evidence="2" id="KW-0012">Acyltransferase</keyword>
<sequence length="157" mass="16624">MTATILPARSAQDLRDVAALFVDYAAWLPIDLGYQGFEAELAGLPGNYAPPGGELLLARGGDGAPLGCVGVRPLADEGCCEMKRLFLTPVARGLGLGRSLAEAIVAVARGAGYREMRLDTLASMTGPIALYERMGFVRIPAYYAPTPEGTVFMGLRF</sequence>
<organism evidence="2 3">
    <name type="scientific">Sphingobium nicotianae</name>
    <dbReference type="NCBI Taxonomy" id="2782607"/>
    <lineage>
        <taxon>Bacteria</taxon>
        <taxon>Pseudomonadati</taxon>
        <taxon>Pseudomonadota</taxon>
        <taxon>Alphaproteobacteria</taxon>
        <taxon>Sphingomonadales</taxon>
        <taxon>Sphingomonadaceae</taxon>
        <taxon>Sphingobium</taxon>
    </lineage>
</organism>
<keyword evidence="3" id="KW-1185">Reference proteome</keyword>
<dbReference type="GO" id="GO:0016747">
    <property type="term" value="F:acyltransferase activity, transferring groups other than amino-acyl groups"/>
    <property type="evidence" value="ECO:0007669"/>
    <property type="project" value="InterPro"/>
</dbReference>
<dbReference type="RefSeq" id="WP_214622154.1">
    <property type="nucleotide sequence ID" value="NZ_JAHGAW010000003.1"/>
</dbReference>
<gene>
    <name evidence="2" type="ORF">KK488_05565</name>
</gene>
<evidence type="ECO:0000313" key="3">
    <source>
        <dbReference type="Proteomes" id="UP001138757"/>
    </source>
</evidence>
<proteinExistence type="predicted"/>
<dbReference type="InterPro" id="IPR052777">
    <property type="entry name" value="Acetyltransferase_Enz"/>
</dbReference>
<feature type="domain" description="N-acetyltransferase" evidence="1">
    <location>
        <begin position="3"/>
        <end position="157"/>
    </location>
</feature>
<dbReference type="PROSITE" id="PS51186">
    <property type="entry name" value="GNAT"/>
    <property type="match status" value="1"/>
</dbReference>
<dbReference type="EC" id="2.3.1.-" evidence="2"/>
<dbReference type="CDD" id="cd04301">
    <property type="entry name" value="NAT_SF"/>
    <property type="match status" value="1"/>
</dbReference>
<dbReference type="SUPFAM" id="SSF55729">
    <property type="entry name" value="Acyl-CoA N-acyltransferases (Nat)"/>
    <property type="match status" value="1"/>
</dbReference>
<name>A0A9X1DAI9_9SPHN</name>